<proteinExistence type="predicted"/>
<name>A0ABR4FTS8_9EURO</name>
<keyword evidence="2" id="KW-0813">Transport</keyword>
<dbReference type="EMBL" id="JBFTWV010000113">
    <property type="protein sequence ID" value="KAL2786666.1"/>
    <property type="molecule type" value="Genomic_DNA"/>
</dbReference>
<evidence type="ECO:0000313" key="7">
    <source>
        <dbReference type="EMBL" id="KAL2786666.1"/>
    </source>
</evidence>
<protein>
    <submittedName>
        <fullName evidence="7">Uncharacterized protein</fullName>
    </submittedName>
</protein>
<comment type="subcellular location">
    <subcellularLocation>
        <location evidence="1">Membrane</location>
        <topology evidence="1">Multi-pass membrane protein</topology>
    </subcellularLocation>
</comment>
<dbReference type="Proteomes" id="UP001610563">
    <property type="component" value="Unassembled WGS sequence"/>
</dbReference>
<evidence type="ECO:0000313" key="8">
    <source>
        <dbReference type="Proteomes" id="UP001610563"/>
    </source>
</evidence>
<dbReference type="PANTHER" id="PTHR43791">
    <property type="entry name" value="PERMEASE-RELATED"/>
    <property type="match status" value="1"/>
</dbReference>
<comment type="caution">
    <text evidence="7">The sequence shown here is derived from an EMBL/GenBank/DDBJ whole genome shotgun (WGS) entry which is preliminary data.</text>
</comment>
<feature type="signal peptide" evidence="6">
    <location>
        <begin position="1"/>
        <end position="20"/>
    </location>
</feature>
<keyword evidence="5" id="KW-0472">Membrane</keyword>
<keyword evidence="4" id="KW-1133">Transmembrane helix</keyword>
<evidence type="ECO:0000256" key="1">
    <source>
        <dbReference type="ARBA" id="ARBA00004141"/>
    </source>
</evidence>
<evidence type="ECO:0000256" key="6">
    <source>
        <dbReference type="SAM" id="SignalP"/>
    </source>
</evidence>
<evidence type="ECO:0000256" key="3">
    <source>
        <dbReference type="ARBA" id="ARBA00022692"/>
    </source>
</evidence>
<organism evidence="7 8">
    <name type="scientific">Aspergillus keveii</name>
    <dbReference type="NCBI Taxonomy" id="714993"/>
    <lineage>
        <taxon>Eukaryota</taxon>
        <taxon>Fungi</taxon>
        <taxon>Dikarya</taxon>
        <taxon>Ascomycota</taxon>
        <taxon>Pezizomycotina</taxon>
        <taxon>Eurotiomycetes</taxon>
        <taxon>Eurotiomycetidae</taxon>
        <taxon>Eurotiales</taxon>
        <taxon>Aspergillaceae</taxon>
        <taxon>Aspergillus</taxon>
        <taxon>Aspergillus subgen. Nidulantes</taxon>
    </lineage>
</organism>
<dbReference type="InterPro" id="IPR036259">
    <property type="entry name" value="MFS_trans_sf"/>
</dbReference>
<keyword evidence="6" id="KW-0732">Signal</keyword>
<evidence type="ECO:0000256" key="2">
    <source>
        <dbReference type="ARBA" id="ARBA00022448"/>
    </source>
</evidence>
<evidence type="ECO:0000256" key="4">
    <source>
        <dbReference type="ARBA" id="ARBA00022989"/>
    </source>
</evidence>
<dbReference type="PANTHER" id="PTHR43791:SF36">
    <property type="entry name" value="TRANSPORTER, PUTATIVE (AFU_ORTHOLOGUE AFUA_6G08340)-RELATED"/>
    <property type="match status" value="1"/>
</dbReference>
<dbReference type="SUPFAM" id="SSF103473">
    <property type="entry name" value="MFS general substrate transporter"/>
    <property type="match status" value="1"/>
</dbReference>
<sequence length="82" mass="9455">MLVLPYAYLLFFVKYLDVSAPTIAYVSGMREDLDLTGNRLNYINAVYEVGYVVFQISSNLALVKYPAHITFHLAKYLRMSLR</sequence>
<keyword evidence="3" id="KW-0812">Transmembrane</keyword>
<evidence type="ECO:0000256" key="5">
    <source>
        <dbReference type="ARBA" id="ARBA00023136"/>
    </source>
</evidence>
<keyword evidence="8" id="KW-1185">Reference proteome</keyword>
<accession>A0ABR4FTS8</accession>
<gene>
    <name evidence="7" type="ORF">BJX66DRAFT_341985</name>
</gene>
<reference evidence="7 8" key="1">
    <citation type="submission" date="2024-07" db="EMBL/GenBank/DDBJ databases">
        <title>Section-level genome sequencing and comparative genomics of Aspergillus sections Usti and Cavernicolus.</title>
        <authorList>
            <consortium name="Lawrence Berkeley National Laboratory"/>
            <person name="Nybo J.L."/>
            <person name="Vesth T.C."/>
            <person name="Theobald S."/>
            <person name="Frisvad J.C."/>
            <person name="Larsen T.O."/>
            <person name="Kjaerboelling I."/>
            <person name="Rothschild-Mancinelli K."/>
            <person name="Lyhne E.K."/>
            <person name="Kogle M.E."/>
            <person name="Barry K."/>
            <person name="Clum A."/>
            <person name="Na H."/>
            <person name="Ledsgaard L."/>
            <person name="Lin J."/>
            <person name="Lipzen A."/>
            <person name="Kuo A."/>
            <person name="Riley R."/>
            <person name="Mondo S."/>
            <person name="Labutti K."/>
            <person name="Haridas S."/>
            <person name="Pangalinan J."/>
            <person name="Salamov A.A."/>
            <person name="Simmons B.A."/>
            <person name="Magnuson J.K."/>
            <person name="Chen J."/>
            <person name="Drula E."/>
            <person name="Henrissat B."/>
            <person name="Wiebenga A."/>
            <person name="Lubbers R.J."/>
            <person name="Gomes A.C."/>
            <person name="Makela M.R."/>
            <person name="Stajich J."/>
            <person name="Grigoriev I.V."/>
            <person name="Mortensen U.H."/>
            <person name="De Vries R.P."/>
            <person name="Baker S.E."/>
            <person name="Andersen M.R."/>
        </authorList>
    </citation>
    <scope>NUCLEOTIDE SEQUENCE [LARGE SCALE GENOMIC DNA]</scope>
    <source>
        <strain evidence="7 8">CBS 209.92</strain>
    </source>
</reference>
<feature type="chain" id="PRO_5045634755" evidence="6">
    <location>
        <begin position="21"/>
        <end position="82"/>
    </location>
</feature>